<dbReference type="Gene3D" id="2.40.10.220">
    <property type="entry name" value="predicted glycosyltransferase like domains"/>
    <property type="match status" value="2"/>
</dbReference>
<reference evidence="3" key="1">
    <citation type="journal article" date="2019" name="Int. J. Syst. Evol. Microbiol.">
        <title>The Global Catalogue of Microorganisms (GCM) 10K type strain sequencing project: providing services to taxonomists for standard genome sequencing and annotation.</title>
        <authorList>
            <consortium name="The Broad Institute Genomics Platform"/>
            <consortium name="The Broad Institute Genome Sequencing Center for Infectious Disease"/>
            <person name="Wu L."/>
            <person name="Ma J."/>
        </authorList>
    </citation>
    <scope>NUCLEOTIDE SEQUENCE [LARGE SCALE GENOMIC DNA]</scope>
    <source>
        <strain evidence="3">CGMCC 1.12449</strain>
    </source>
</reference>
<feature type="domain" description="PilZ" evidence="1">
    <location>
        <begin position="25"/>
        <end position="103"/>
    </location>
</feature>
<accession>A0ABW4M954</accession>
<dbReference type="Proteomes" id="UP001597215">
    <property type="component" value="Unassembled WGS sequence"/>
</dbReference>
<dbReference type="RefSeq" id="WP_381510892.1">
    <property type="nucleotide sequence ID" value="NZ_JBHUEL010000002.1"/>
</dbReference>
<dbReference type="SUPFAM" id="SSF141371">
    <property type="entry name" value="PilZ domain-like"/>
    <property type="match status" value="2"/>
</dbReference>
<gene>
    <name evidence="2" type="ORF">ACFSAG_01800</name>
</gene>
<feature type="domain" description="PilZ" evidence="1">
    <location>
        <begin position="125"/>
        <end position="198"/>
    </location>
</feature>
<name>A0ABW4M954_9SPHN</name>
<evidence type="ECO:0000259" key="1">
    <source>
        <dbReference type="Pfam" id="PF07238"/>
    </source>
</evidence>
<dbReference type="Pfam" id="PF07238">
    <property type="entry name" value="PilZ"/>
    <property type="match status" value="2"/>
</dbReference>
<dbReference type="EMBL" id="JBHUEL010000002">
    <property type="protein sequence ID" value="MFD1765574.1"/>
    <property type="molecule type" value="Genomic_DNA"/>
</dbReference>
<proteinExistence type="predicted"/>
<evidence type="ECO:0000313" key="2">
    <source>
        <dbReference type="EMBL" id="MFD1765574.1"/>
    </source>
</evidence>
<evidence type="ECO:0000313" key="3">
    <source>
        <dbReference type="Proteomes" id="UP001597215"/>
    </source>
</evidence>
<organism evidence="2 3">
    <name type="scientific">Sphingorhabdus buctiana</name>
    <dbReference type="NCBI Taxonomy" id="1508805"/>
    <lineage>
        <taxon>Bacteria</taxon>
        <taxon>Pseudomonadati</taxon>
        <taxon>Pseudomonadota</taxon>
        <taxon>Alphaproteobacteria</taxon>
        <taxon>Sphingomonadales</taxon>
        <taxon>Sphingomonadaceae</taxon>
        <taxon>Sphingorhabdus</taxon>
    </lineage>
</organism>
<comment type="caution">
    <text evidence="2">The sequence shown here is derived from an EMBL/GenBank/DDBJ whole genome shotgun (WGS) entry which is preliminary data.</text>
</comment>
<dbReference type="InterPro" id="IPR009875">
    <property type="entry name" value="PilZ_domain"/>
</dbReference>
<sequence>MGSRVEFKNEVAAEVDDFILMPQPDRRENARQISVMLVAKLDAAGRELLCRVHNISSGGAKIETRAKLSIGEEIRIEFRSNLSIAGTVRWQNGAYAGVEFTEAADLDAVLKKTGISIARVKPRLPRYNCKVPAKLESDQRSIHCEAIDISANGVRLDKVRNLKPTENLTLVIAGLSRRKVSIVWNRDDQAGVKFINPLRYDEFENWLAWNQDESSARPEAKDGRSTK</sequence>
<protein>
    <submittedName>
        <fullName evidence="2">PilZ domain-containing protein</fullName>
    </submittedName>
</protein>
<keyword evidence="3" id="KW-1185">Reference proteome</keyword>